<dbReference type="PANTHER" id="PTHR10344:SF4">
    <property type="entry name" value="UMP-CMP KINASE 2, MITOCHONDRIAL"/>
    <property type="match status" value="1"/>
</dbReference>
<gene>
    <name evidence="10" type="primary">tmk</name>
    <name evidence="12" type="ORF">J4709_29740</name>
</gene>
<evidence type="ECO:0000256" key="10">
    <source>
        <dbReference type="HAMAP-Rule" id="MF_00165"/>
    </source>
</evidence>
<comment type="caution">
    <text evidence="12">The sequence shown here is derived from an EMBL/GenBank/DDBJ whole genome shotgun (WGS) entry which is preliminary data.</text>
</comment>
<dbReference type="InterPro" id="IPR018094">
    <property type="entry name" value="Thymidylate_kinase"/>
</dbReference>
<dbReference type="Pfam" id="PF02223">
    <property type="entry name" value="Thymidylate_kin"/>
    <property type="match status" value="1"/>
</dbReference>
<dbReference type="EC" id="2.7.4.9" evidence="2 10"/>
<sequence length="213" mass="22279">MIVCVEGVNGCGKSTLAAILVDMWTRGQAVALDPVQHTRFGGALRSAIMAAESLGADAETLAFASARLHTATALAGQRCPPARELVVLERWAGAVVAYGTVAGSSPFLLRALEAALAGALPVDVTVLVDVPGEVAAARLTQQTSTQANRFETRGSAYLERVRRQYLAWASLRQVPVINGLQDLHTIAGHVTRLIETTAAVTDPGGGHTTKETA</sequence>
<keyword evidence="5 10" id="KW-0545">Nucleotide biosynthesis</keyword>
<evidence type="ECO:0000256" key="8">
    <source>
        <dbReference type="ARBA" id="ARBA00022840"/>
    </source>
</evidence>
<keyword evidence="7 10" id="KW-0418">Kinase</keyword>
<evidence type="ECO:0000313" key="12">
    <source>
        <dbReference type="EMBL" id="MBO2461761.1"/>
    </source>
</evidence>
<evidence type="ECO:0000256" key="9">
    <source>
        <dbReference type="ARBA" id="ARBA00048743"/>
    </source>
</evidence>
<keyword evidence="13" id="KW-1185">Reference proteome</keyword>
<organism evidence="12 13">
    <name type="scientific">Actinomadura violacea</name>
    <dbReference type="NCBI Taxonomy" id="2819934"/>
    <lineage>
        <taxon>Bacteria</taxon>
        <taxon>Bacillati</taxon>
        <taxon>Actinomycetota</taxon>
        <taxon>Actinomycetes</taxon>
        <taxon>Streptosporangiales</taxon>
        <taxon>Thermomonosporaceae</taxon>
        <taxon>Actinomadura</taxon>
    </lineage>
</organism>
<accession>A0ABS3RYC3</accession>
<evidence type="ECO:0000256" key="4">
    <source>
        <dbReference type="ARBA" id="ARBA00022679"/>
    </source>
</evidence>
<proteinExistence type="inferred from homology"/>
<comment type="function">
    <text evidence="10">Phosphorylation of dTMP to form dTDP in both de novo and salvage pathways of dTTP synthesis.</text>
</comment>
<dbReference type="EMBL" id="JAGEPF010000018">
    <property type="protein sequence ID" value="MBO2461761.1"/>
    <property type="molecule type" value="Genomic_DNA"/>
</dbReference>
<evidence type="ECO:0000256" key="1">
    <source>
        <dbReference type="ARBA" id="ARBA00009776"/>
    </source>
</evidence>
<dbReference type="SUPFAM" id="SSF52540">
    <property type="entry name" value="P-loop containing nucleoside triphosphate hydrolases"/>
    <property type="match status" value="1"/>
</dbReference>
<comment type="catalytic activity">
    <reaction evidence="9 10">
        <text>dTMP + ATP = dTDP + ADP</text>
        <dbReference type="Rhea" id="RHEA:13517"/>
        <dbReference type="ChEBI" id="CHEBI:30616"/>
        <dbReference type="ChEBI" id="CHEBI:58369"/>
        <dbReference type="ChEBI" id="CHEBI:63528"/>
        <dbReference type="ChEBI" id="CHEBI:456216"/>
        <dbReference type="EC" id="2.7.4.9"/>
    </reaction>
</comment>
<dbReference type="HAMAP" id="MF_00165">
    <property type="entry name" value="Thymidylate_kinase"/>
    <property type="match status" value="1"/>
</dbReference>
<comment type="caution">
    <text evidence="10">Lacks conserved residue(s) required for the propagation of feature annotation.</text>
</comment>
<evidence type="ECO:0000313" key="13">
    <source>
        <dbReference type="Proteomes" id="UP000680206"/>
    </source>
</evidence>
<evidence type="ECO:0000256" key="7">
    <source>
        <dbReference type="ARBA" id="ARBA00022777"/>
    </source>
</evidence>
<keyword evidence="6 10" id="KW-0547">Nucleotide-binding</keyword>
<dbReference type="InterPro" id="IPR027417">
    <property type="entry name" value="P-loop_NTPase"/>
</dbReference>
<dbReference type="RefSeq" id="WP_208245294.1">
    <property type="nucleotide sequence ID" value="NZ_JAGEPF010000018.1"/>
</dbReference>
<dbReference type="PANTHER" id="PTHR10344">
    <property type="entry name" value="THYMIDYLATE KINASE"/>
    <property type="match status" value="1"/>
</dbReference>
<dbReference type="Proteomes" id="UP000680206">
    <property type="component" value="Unassembled WGS sequence"/>
</dbReference>
<dbReference type="InterPro" id="IPR039430">
    <property type="entry name" value="Thymidylate_kin-like_dom"/>
</dbReference>
<keyword evidence="8 10" id="KW-0067">ATP-binding</keyword>
<evidence type="ECO:0000259" key="11">
    <source>
        <dbReference type="Pfam" id="PF02223"/>
    </source>
</evidence>
<name>A0ABS3RYC3_9ACTN</name>
<feature type="domain" description="Thymidylate kinase-like" evidence="11">
    <location>
        <begin position="5"/>
        <end position="170"/>
    </location>
</feature>
<evidence type="ECO:0000256" key="3">
    <source>
        <dbReference type="ARBA" id="ARBA00017144"/>
    </source>
</evidence>
<dbReference type="Gene3D" id="3.40.50.300">
    <property type="entry name" value="P-loop containing nucleotide triphosphate hydrolases"/>
    <property type="match status" value="1"/>
</dbReference>
<evidence type="ECO:0000256" key="5">
    <source>
        <dbReference type="ARBA" id="ARBA00022727"/>
    </source>
</evidence>
<protein>
    <recommendedName>
        <fullName evidence="3 10">Thymidylate kinase</fullName>
        <ecNumber evidence="2 10">2.7.4.9</ecNumber>
    </recommendedName>
    <alternativeName>
        <fullName evidence="10">dTMP kinase</fullName>
    </alternativeName>
</protein>
<reference evidence="12 13" key="1">
    <citation type="submission" date="2021-03" db="EMBL/GenBank/DDBJ databases">
        <title>Actinomadura violae sp. nov., isolated from lichen in Thailand.</title>
        <authorList>
            <person name="Kanchanasin P."/>
            <person name="Saeng-In P."/>
            <person name="Phongsopitanun W."/>
            <person name="Yuki M."/>
            <person name="Kudo T."/>
            <person name="Ohkuma M."/>
            <person name="Tanasupawat S."/>
        </authorList>
    </citation>
    <scope>NUCLEOTIDE SEQUENCE [LARGE SCALE GENOMIC DNA]</scope>
    <source>
        <strain evidence="12 13">LCR2-06</strain>
    </source>
</reference>
<keyword evidence="4 10" id="KW-0808">Transferase</keyword>
<evidence type="ECO:0000256" key="2">
    <source>
        <dbReference type="ARBA" id="ARBA00012980"/>
    </source>
</evidence>
<evidence type="ECO:0000256" key="6">
    <source>
        <dbReference type="ARBA" id="ARBA00022741"/>
    </source>
</evidence>
<comment type="similarity">
    <text evidence="1 10">Belongs to the thymidylate kinase family.</text>
</comment>